<dbReference type="Proteomes" id="UP001500620">
    <property type="component" value="Unassembled WGS sequence"/>
</dbReference>
<keyword evidence="7" id="KW-0408">Iron</keyword>
<comment type="subcellular location">
    <subcellularLocation>
        <location evidence="1">Membrane</location>
        <topology evidence="1">Multi-pass membrane protein</topology>
    </subcellularLocation>
</comment>
<evidence type="ECO:0000256" key="5">
    <source>
        <dbReference type="ARBA" id="ARBA00022989"/>
    </source>
</evidence>
<keyword evidence="9 12" id="KW-0472">Membrane</keyword>
<reference evidence="14" key="1">
    <citation type="journal article" date="2019" name="Int. J. Syst. Evol. Microbiol.">
        <title>The Global Catalogue of Microorganisms (GCM) 10K type strain sequencing project: providing services to taxonomists for standard genome sequencing and annotation.</title>
        <authorList>
            <consortium name="The Broad Institute Genomics Platform"/>
            <consortium name="The Broad Institute Genome Sequencing Center for Infectious Disease"/>
            <person name="Wu L."/>
            <person name="Ma J."/>
        </authorList>
    </citation>
    <scope>NUCLEOTIDE SEQUENCE [LARGE SCALE GENOMIC DNA]</scope>
    <source>
        <strain evidence="14">JCM 17441</strain>
    </source>
</reference>
<evidence type="ECO:0000256" key="1">
    <source>
        <dbReference type="ARBA" id="ARBA00004141"/>
    </source>
</evidence>
<comment type="pathway">
    <text evidence="11">Porphyrin-containing compound metabolism.</text>
</comment>
<dbReference type="PANTHER" id="PTHR35457:SF1">
    <property type="entry name" value="HEME A SYNTHASE"/>
    <property type="match status" value="1"/>
</dbReference>
<keyword evidence="10" id="KW-1015">Disulfide bond</keyword>
<keyword evidence="8" id="KW-0350">Heme biosynthesis</keyword>
<evidence type="ECO:0000313" key="13">
    <source>
        <dbReference type="EMBL" id="GAA4246214.1"/>
    </source>
</evidence>
<dbReference type="RefSeq" id="WP_345122956.1">
    <property type="nucleotide sequence ID" value="NZ_BAABAT010000003.1"/>
</dbReference>
<keyword evidence="4" id="KW-0479">Metal-binding</keyword>
<dbReference type="InterPro" id="IPR050450">
    <property type="entry name" value="COX15/CtaA_HemeA_synthase"/>
</dbReference>
<keyword evidence="14" id="KW-1185">Reference proteome</keyword>
<evidence type="ECO:0000256" key="12">
    <source>
        <dbReference type="SAM" id="Phobius"/>
    </source>
</evidence>
<dbReference type="InterPro" id="IPR003780">
    <property type="entry name" value="COX15/CtaA_fam"/>
</dbReference>
<keyword evidence="3 12" id="KW-0812">Transmembrane</keyword>
<evidence type="ECO:0000256" key="8">
    <source>
        <dbReference type="ARBA" id="ARBA00023133"/>
    </source>
</evidence>
<protein>
    <submittedName>
        <fullName evidence="13">COX15/CtaA family protein</fullName>
    </submittedName>
</protein>
<evidence type="ECO:0000256" key="4">
    <source>
        <dbReference type="ARBA" id="ARBA00022723"/>
    </source>
</evidence>
<keyword evidence="5 12" id="KW-1133">Transmembrane helix</keyword>
<feature type="transmembrane region" description="Helical" evidence="12">
    <location>
        <begin position="99"/>
        <end position="122"/>
    </location>
</feature>
<evidence type="ECO:0000256" key="10">
    <source>
        <dbReference type="ARBA" id="ARBA00023157"/>
    </source>
</evidence>
<proteinExistence type="predicted"/>
<keyword evidence="2" id="KW-1003">Cell membrane</keyword>
<evidence type="ECO:0000256" key="9">
    <source>
        <dbReference type="ARBA" id="ARBA00023136"/>
    </source>
</evidence>
<feature type="transmembrane region" description="Helical" evidence="12">
    <location>
        <begin position="128"/>
        <end position="146"/>
    </location>
</feature>
<feature type="transmembrane region" description="Helical" evidence="12">
    <location>
        <begin position="66"/>
        <end position="87"/>
    </location>
</feature>
<evidence type="ECO:0000313" key="14">
    <source>
        <dbReference type="Proteomes" id="UP001500620"/>
    </source>
</evidence>
<dbReference type="PANTHER" id="PTHR35457">
    <property type="entry name" value="HEME A SYNTHASE"/>
    <property type="match status" value="1"/>
</dbReference>
<name>A0ABP8D225_9ACTN</name>
<evidence type="ECO:0000256" key="11">
    <source>
        <dbReference type="ARBA" id="ARBA00023444"/>
    </source>
</evidence>
<evidence type="ECO:0000256" key="2">
    <source>
        <dbReference type="ARBA" id="ARBA00022475"/>
    </source>
</evidence>
<feature type="transmembrane region" description="Helical" evidence="12">
    <location>
        <begin position="238"/>
        <end position="257"/>
    </location>
</feature>
<organism evidence="13 14">
    <name type="scientific">Dactylosporangium darangshiense</name>
    <dbReference type="NCBI Taxonomy" id="579108"/>
    <lineage>
        <taxon>Bacteria</taxon>
        <taxon>Bacillati</taxon>
        <taxon>Actinomycetota</taxon>
        <taxon>Actinomycetes</taxon>
        <taxon>Micromonosporales</taxon>
        <taxon>Micromonosporaceae</taxon>
        <taxon>Dactylosporangium</taxon>
    </lineage>
</organism>
<gene>
    <name evidence="13" type="ORF">GCM10022255_016590</name>
</gene>
<evidence type="ECO:0000256" key="3">
    <source>
        <dbReference type="ARBA" id="ARBA00022692"/>
    </source>
</evidence>
<sequence>MNEWLERPATLRGAAFALLAANIGIVCTGGLVRLTGSGLGCPTWPRCTDESYVTTSEMGYHGVIEFGNRTLTFVLSVFAVVALAAAWRQRARSRAALRGAVWVLAGIAAQGVLGGITVRMALNPWTVAAHFLLSIALIAVAFLFWYRTREQPPRWTAPRAMRTAGIVITAVSAAVLVLGTVVTGSGPHSGDTKASRTGFDPEAMSQLHADAVFVLVGLSIAVWFGLRALGAPLRVTRAAAVLVLVELSQGVVGFVQYFAGLPWYVVILHMLGACLVWTATLNLLLAMSPPRSQAGSDERDHSLASTA</sequence>
<feature type="transmembrane region" description="Helical" evidence="12">
    <location>
        <begin position="207"/>
        <end position="226"/>
    </location>
</feature>
<feature type="transmembrane region" description="Helical" evidence="12">
    <location>
        <begin position="166"/>
        <end position="187"/>
    </location>
</feature>
<feature type="transmembrane region" description="Helical" evidence="12">
    <location>
        <begin position="263"/>
        <end position="285"/>
    </location>
</feature>
<feature type="transmembrane region" description="Helical" evidence="12">
    <location>
        <begin position="12"/>
        <end position="32"/>
    </location>
</feature>
<comment type="caution">
    <text evidence="13">The sequence shown here is derived from an EMBL/GenBank/DDBJ whole genome shotgun (WGS) entry which is preliminary data.</text>
</comment>
<accession>A0ABP8D225</accession>
<keyword evidence="6" id="KW-0560">Oxidoreductase</keyword>
<dbReference type="EMBL" id="BAABAT010000003">
    <property type="protein sequence ID" value="GAA4246214.1"/>
    <property type="molecule type" value="Genomic_DNA"/>
</dbReference>
<dbReference type="Pfam" id="PF02628">
    <property type="entry name" value="COX15-CtaA"/>
    <property type="match status" value="1"/>
</dbReference>
<evidence type="ECO:0000256" key="6">
    <source>
        <dbReference type="ARBA" id="ARBA00023002"/>
    </source>
</evidence>
<evidence type="ECO:0000256" key="7">
    <source>
        <dbReference type="ARBA" id="ARBA00023004"/>
    </source>
</evidence>